<dbReference type="InterPro" id="IPR000330">
    <property type="entry name" value="SNF2_N"/>
</dbReference>
<dbReference type="Pfam" id="PF08455">
    <property type="entry name" value="SNF2_assoc"/>
    <property type="match status" value="1"/>
</dbReference>
<gene>
    <name evidence="6" type="ORF">FN924_14335</name>
</gene>
<reference evidence="6 7" key="1">
    <citation type="submission" date="2019-07" db="EMBL/GenBank/DDBJ databases">
        <authorList>
            <person name="Li J."/>
        </authorList>
    </citation>
    <scope>NUCLEOTIDE SEQUENCE [LARGE SCALE GENOMIC DNA]</scope>
    <source>
        <strain evidence="6 7">TKL69</strain>
    </source>
</reference>
<accession>A0A516KIM8</accession>
<dbReference type="EMBL" id="CP041666">
    <property type="protein sequence ID" value="QDP41257.1"/>
    <property type="molecule type" value="Genomic_DNA"/>
</dbReference>
<dbReference type="SMART" id="SM00487">
    <property type="entry name" value="DEXDc"/>
    <property type="match status" value="1"/>
</dbReference>
<dbReference type="PROSITE" id="PS51192">
    <property type="entry name" value="HELICASE_ATP_BIND_1"/>
    <property type="match status" value="1"/>
</dbReference>
<protein>
    <submittedName>
        <fullName evidence="6">Serine/threonine protein phosphatase</fullName>
    </submittedName>
</protein>
<dbReference type="InterPro" id="IPR013663">
    <property type="entry name" value="Helicase_SWF/SNF/SWI_bac"/>
</dbReference>
<dbReference type="CDD" id="cd18012">
    <property type="entry name" value="DEXQc_arch_SWI2_SNF2"/>
    <property type="match status" value="1"/>
</dbReference>
<proteinExistence type="predicted"/>
<keyword evidence="7" id="KW-1185">Reference proteome</keyword>
<keyword evidence="1" id="KW-0378">Hydrolase</keyword>
<organism evidence="6 7">
    <name type="scientific">Radiobacillus deserti</name>
    <dbReference type="NCBI Taxonomy" id="2594883"/>
    <lineage>
        <taxon>Bacteria</taxon>
        <taxon>Bacillati</taxon>
        <taxon>Bacillota</taxon>
        <taxon>Bacilli</taxon>
        <taxon>Bacillales</taxon>
        <taxon>Bacillaceae</taxon>
        <taxon>Radiobacillus</taxon>
    </lineage>
</organism>
<dbReference type="Pfam" id="PF00176">
    <property type="entry name" value="SNF2-rel_dom"/>
    <property type="match status" value="1"/>
</dbReference>
<dbReference type="SMART" id="SM00490">
    <property type="entry name" value="HELICc"/>
    <property type="match status" value="1"/>
</dbReference>
<evidence type="ECO:0000256" key="1">
    <source>
        <dbReference type="ARBA" id="ARBA00022801"/>
    </source>
</evidence>
<dbReference type="InterPro" id="IPR007527">
    <property type="entry name" value="Znf_SWIM"/>
</dbReference>
<feature type="domain" description="Helicase ATP-binding" evidence="4">
    <location>
        <begin position="629"/>
        <end position="791"/>
    </location>
</feature>
<evidence type="ECO:0000256" key="2">
    <source>
        <dbReference type="PROSITE-ProRule" id="PRU00325"/>
    </source>
</evidence>
<keyword evidence="2" id="KW-0863">Zinc-finger</keyword>
<dbReference type="PROSITE" id="PS50966">
    <property type="entry name" value="ZF_SWIM"/>
    <property type="match status" value="1"/>
</dbReference>
<dbReference type="GO" id="GO:0005524">
    <property type="term" value="F:ATP binding"/>
    <property type="evidence" value="ECO:0007669"/>
    <property type="project" value="InterPro"/>
</dbReference>
<dbReference type="InterPro" id="IPR049730">
    <property type="entry name" value="SNF2/RAD54-like_C"/>
</dbReference>
<evidence type="ECO:0000259" key="4">
    <source>
        <dbReference type="PROSITE" id="PS51192"/>
    </source>
</evidence>
<evidence type="ECO:0000313" key="7">
    <source>
        <dbReference type="Proteomes" id="UP000315215"/>
    </source>
</evidence>
<dbReference type="InterPro" id="IPR027417">
    <property type="entry name" value="P-loop_NTPase"/>
</dbReference>
<dbReference type="InterPro" id="IPR014001">
    <property type="entry name" value="Helicase_ATP-bd"/>
</dbReference>
<dbReference type="OrthoDB" id="9760715at2"/>
<dbReference type="GO" id="GO:0008270">
    <property type="term" value="F:zinc ion binding"/>
    <property type="evidence" value="ECO:0007669"/>
    <property type="project" value="UniProtKB-KW"/>
</dbReference>
<sequence>MRSYFLDKQDIVRITGDRFYKRGYDYFQKGRVFGLHYNPSINSWRGQVRGTETYSVRVFFFEHDDLEASCDCPAYATHYTCKHIAAVLLAISHESAQKVMNHPPKDDEQPILYKNDSFSTRLIDALNATHIEAKEKHPLSIAYQLASKQHPYNSKLLLEVQLSIGENKLYQVKNIREFLQAYRNKQAYKLTQSFTYNADKHSFDEQDQALIRDLLLSYDNESLFSTNYATEPVLDKRSLFLSPSITETFLTRLATRPLTFKASTEEEYDQIKITNQGAALSFKLDSDQNDIFYLDISNIAKYQYFESYGLLFSNGTFFRLNEEQKVIMNQIYSLLPYRTSFAHPISKENVSTFLTNVVPKLEKVGTVAYTAKMQERITVAPLQAKVYIDEVDQAVSARVEFHYGGKVALPYQDDYSLETVIKRNHSKELEVLLLMEEAGFVYLNNQFHLFKQEAIYDFLKSSLQTLQEKADVFLSSSVEAMISDREHTLSTSVQMNPTSGMLDIHFDILGISKTDIDYVLQALVEKKRYYRLPNGPLLSLEEDTFESFREFAERLQLSKQQIKQGALQVPAARSFQVEDAFGQDKAAYSESFQTLLEQLKHPNLLSFSLPKDLHAELRDYQKTGFQWFKTLAHYHLGGILADDMGLGKTVQTIAFLLSEKEAASHPIKNLIVTPASLLYNWKKEIEKFAPSFSVRIVAGSKEQRRKLLEEEMNADIYITSYPTLRKDIAYYQEKHFDSMILDEAQAIKNHLTQTAKAVRAVSATKRFALSGTPIENALEELWSIFQAISPGLFGHKKAFLQLKPDYVAKITRPFILRRVKKEVLHELPDKIESVQYSDLTKEQKEIYLAYLERIQQEIAQTVSEKGFNRGKLEILAGLTRLRQICCHPSLFLEQYEGQSGKLEQLEKLVLELKENGKRPLIFSQFSSMLKIIYERLNTSGIEAFYLDGSTPSQQRVDMVDTFNTGEKDVFLISLKAGGTGLNLTGADTVILYDLWWNPAIEEQAAGRAHRIGQKNVVQVIRLITEGTIEEKIYELQQKKRELVDQIIQPGETMLSKLTEEEIRELLEVKV</sequence>
<evidence type="ECO:0000259" key="3">
    <source>
        <dbReference type="PROSITE" id="PS50966"/>
    </source>
</evidence>
<keyword evidence="2" id="KW-0479">Metal-binding</keyword>
<dbReference type="InterPro" id="IPR001650">
    <property type="entry name" value="Helicase_C-like"/>
</dbReference>
<evidence type="ECO:0000313" key="6">
    <source>
        <dbReference type="EMBL" id="QDP41257.1"/>
    </source>
</evidence>
<dbReference type="RefSeq" id="WP_143895613.1">
    <property type="nucleotide sequence ID" value="NZ_CP041666.1"/>
</dbReference>
<dbReference type="Gene3D" id="3.40.50.10810">
    <property type="entry name" value="Tandem AAA-ATPase domain"/>
    <property type="match status" value="1"/>
</dbReference>
<dbReference type="Pfam" id="PF04434">
    <property type="entry name" value="SWIM"/>
    <property type="match status" value="1"/>
</dbReference>
<dbReference type="Gene3D" id="3.40.50.300">
    <property type="entry name" value="P-loop containing nucleotide triphosphate hydrolases"/>
    <property type="match status" value="1"/>
</dbReference>
<feature type="domain" description="Helicase C-terminal" evidence="5">
    <location>
        <begin position="904"/>
        <end position="1058"/>
    </location>
</feature>
<dbReference type="PANTHER" id="PTHR10799">
    <property type="entry name" value="SNF2/RAD54 HELICASE FAMILY"/>
    <property type="match status" value="1"/>
</dbReference>
<dbReference type="AlphaFoldDB" id="A0A516KIM8"/>
<evidence type="ECO:0000259" key="5">
    <source>
        <dbReference type="PROSITE" id="PS51194"/>
    </source>
</evidence>
<dbReference type="Pfam" id="PF00271">
    <property type="entry name" value="Helicase_C"/>
    <property type="match status" value="1"/>
</dbReference>
<dbReference type="SUPFAM" id="SSF52540">
    <property type="entry name" value="P-loop containing nucleoside triphosphate hydrolases"/>
    <property type="match status" value="2"/>
</dbReference>
<keyword evidence="2" id="KW-0862">Zinc</keyword>
<dbReference type="InterPro" id="IPR038718">
    <property type="entry name" value="SNF2-like_sf"/>
</dbReference>
<feature type="domain" description="SWIM-type" evidence="3">
    <location>
        <begin position="54"/>
        <end position="92"/>
    </location>
</feature>
<dbReference type="KEGG" id="aqt:FN924_14335"/>
<dbReference type="PROSITE" id="PS51194">
    <property type="entry name" value="HELICASE_CTER"/>
    <property type="match status" value="1"/>
</dbReference>
<dbReference type="Proteomes" id="UP000315215">
    <property type="component" value="Chromosome"/>
</dbReference>
<name>A0A516KIM8_9BACI</name>
<dbReference type="GO" id="GO:0016787">
    <property type="term" value="F:hydrolase activity"/>
    <property type="evidence" value="ECO:0007669"/>
    <property type="project" value="UniProtKB-KW"/>
</dbReference>
<dbReference type="CDD" id="cd18793">
    <property type="entry name" value="SF2_C_SNF"/>
    <property type="match status" value="1"/>
</dbReference>
<dbReference type="FunFam" id="3.40.50.300:FF:000533">
    <property type="entry name" value="Helicase, Snf2 family"/>
    <property type="match status" value="1"/>
</dbReference>